<dbReference type="GO" id="GO:0006351">
    <property type="term" value="P:DNA-templated transcription"/>
    <property type="evidence" value="ECO:0007669"/>
    <property type="project" value="InterPro"/>
</dbReference>
<dbReference type="GO" id="GO:0008270">
    <property type="term" value="F:zinc ion binding"/>
    <property type="evidence" value="ECO:0007669"/>
    <property type="project" value="UniProtKB-KW"/>
</dbReference>
<dbReference type="GeneID" id="9101365"/>
<dbReference type="GO" id="GO:0005634">
    <property type="term" value="C:nucleus"/>
    <property type="evidence" value="ECO:0007669"/>
    <property type="project" value="UniProtKB-SubCell"/>
</dbReference>
<dbReference type="InterPro" id="IPR007219">
    <property type="entry name" value="XnlR_reg_dom"/>
</dbReference>
<feature type="compositionally biased region" description="Basic and acidic residues" evidence="7">
    <location>
        <begin position="340"/>
        <end position="350"/>
    </location>
</feature>
<dbReference type="Proteomes" id="UP000002059">
    <property type="component" value="Partially assembled WGS sequence"/>
</dbReference>
<dbReference type="HOGENOM" id="CLU_007784_1_0_1"/>
<dbReference type="eggNOG" id="KOG1721">
    <property type="taxonomic scope" value="Eukaryota"/>
</dbReference>
<protein>
    <submittedName>
        <fullName evidence="9">C2H2 transcription factor (AmdA)</fullName>
    </submittedName>
</protein>
<feature type="domain" description="Xylanolytic transcriptional activator regulatory" evidence="8">
    <location>
        <begin position="396"/>
        <end position="714"/>
    </location>
</feature>
<organism evidence="9 10">
    <name type="scientific">Paracoccidioides lutzii (strain ATCC MYA-826 / Pb01)</name>
    <name type="common">Paracoccidioides brasiliensis</name>
    <dbReference type="NCBI Taxonomy" id="502779"/>
    <lineage>
        <taxon>Eukaryota</taxon>
        <taxon>Fungi</taxon>
        <taxon>Dikarya</taxon>
        <taxon>Ascomycota</taxon>
        <taxon>Pezizomycotina</taxon>
        <taxon>Eurotiomycetes</taxon>
        <taxon>Eurotiomycetidae</taxon>
        <taxon>Onygenales</taxon>
        <taxon>Ajellomycetaceae</taxon>
        <taxon>Paracoccidioides</taxon>
    </lineage>
</organism>
<evidence type="ECO:0000313" key="10">
    <source>
        <dbReference type="Proteomes" id="UP000002059"/>
    </source>
</evidence>
<keyword evidence="3" id="KW-0677">Repeat</keyword>
<evidence type="ECO:0000256" key="1">
    <source>
        <dbReference type="ARBA" id="ARBA00004123"/>
    </source>
</evidence>
<name>C1GPK8_PARBA</name>
<sequence>MENIFIPLMRTWLNRISPGPVPDMCVRQVSVFQPQKGLLQAEEGWGGSLTKPRTSPHSASLPNAEGANTVEFQPPHSPPILRASCVSPHPRVPMKDGQLTNSGRPSEKEKHVGIPDLLVRHERLVHPLESNSSRTENRIKPSVEVSSTPAPILPPAPTHDNPVLELPEPVGVQTPSVPRPDVSVHPSQIAEPTQFNPSWGYDLNLLSHAASHVALEGQQEAVSPIRKPSAVVVEKPIAENYGVEPSILDLADLGDPVQDFTVFLESVGLSSDWDSGTFSTVVEQESILPGSIPPPAFDTKQSINPPRYNNGDLLSDQRTSTDEAPSFSNFGSRLPSLQPESRDPEDRLGIPDEAAQTRPAWDVSNQDRQLFIARLEDFANVLPKSFVPPSRHALSRFFAGYINGLNEHLPFIHVPTLSVARCPPELSLALAAAGSHYRFENNRGIDLFYASKSILLERIRRRDARRVPQVPWGFGGPNPGLHASRTPSSISNSGNSPFQQPYLSAVDSDTYPGEDSDAQMEIIRTFLLLTVFASWERHPDLLREILALQSTLARLVRDHGLVEPAPSAENISWEDWVHKEAERRTKLIVYCFFNLHSIMYNIPPLILNSELKLNMPAPAEEWKAPNAAQWRRLHRSRLGGDMSFQEALMKLFIKVPQNSAPNSISPLGNYVLIHAIIQQIFFARQLCLSSPLMPGTSLRPEDLSVLDSSLSAWKAGWRRTPESSIDPQSPAGPIAFTSTALLGLAYIRLHLDLGPCRKLVTQDPSQIARALNESPPVVRSPRLTMALLHSAHALSIPVRLGIDFVAKTHSFFWSIQHSICSLECAFLLSRWLLAIPATQTEQRLSDHERKLLLWVKSMMEETDMVFNVANIGDIDFINDSLKVKQLSVAVVRVWSRTFKGNTSWPIVDLIGSSLEIYADFLEM</sequence>
<feature type="compositionally biased region" description="Polar residues" evidence="7">
    <location>
        <begin position="316"/>
        <end position="331"/>
    </location>
</feature>
<comment type="subcellular location">
    <subcellularLocation>
        <location evidence="1">Nucleus</location>
    </subcellularLocation>
</comment>
<dbReference type="PANTHER" id="PTHR40626:SF22">
    <property type="entry name" value="C2H2-TYPE DOMAIN-CONTAINING PROTEIN"/>
    <property type="match status" value="1"/>
</dbReference>
<keyword evidence="2" id="KW-0479">Metal-binding</keyword>
<dbReference type="GO" id="GO:0000785">
    <property type="term" value="C:chromatin"/>
    <property type="evidence" value="ECO:0007669"/>
    <property type="project" value="TreeGrafter"/>
</dbReference>
<dbReference type="InterPro" id="IPR051059">
    <property type="entry name" value="VerF-like"/>
</dbReference>
<evidence type="ECO:0000256" key="4">
    <source>
        <dbReference type="ARBA" id="ARBA00022771"/>
    </source>
</evidence>
<evidence type="ECO:0000256" key="5">
    <source>
        <dbReference type="ARBA" id="ARBA00022833"/>
    </source>
</evidence>
<evidence type="ECO:0000256" key="6">
    <source>
        <dbReference type="ARBA" id="ARBA00023242"/>
    </source>
</evidence>
<keyword evidence="4" id="KW-0863">Zinc-finger</keyword>
<dbReference type="OMA" id="PHFNPSW"/>
<dbReference type="PANTHER" id="PTHR40626">
    <property type="entry name" value="MIP31509P"/>
    <property type="match status" value="1"/>
</dbReference>
<proteinExistence type="predicted"/>
<dbReference type="VEuPathDB" id="FungiDB:PAAG_00453"/>
<keyword evidence="6" id="KW-0539">Nucleus</keyword>
<evidence type="ECO:0000313" key="9">
    <source>
        <dbReference type="EMBL" id="EEH36130.2"/>
    </source>
</evidence>
<evidence type="ECO:0000256" key="3">
    <source>
        <dbReference type="ARBA" id="ARBA00022737"/>
    </source>
</evidence>
<keyword evidence="10" id="KW-1185">Reference proteome</keyword>
<dbReference type="EMBL" id="KN293992">
    <property type="protein sequence ID" value="EEH36130.2"/>
    <property type="molecule type" value="Genomic_DNA"/>
</dbReference>
<evidence type="ECO:0000259" key="8">
    <source>
        <dbReference type="Pfam" id="PF04082"/>
    </source>
</evidence>
<dbReference type="CDD" id="cd12148">
    <property type="entry name" value="fungal_TF_MHR"/>
    <property type="match status" value="1"/>
</dbReference>
<dbReference type="RefSeq" id="XP_015700355.1">
    <property type="nucleotide sequence ID" value="XM_015844020.1"/>
</dbReference>
<dbReference type="GO" id="GO:0000978">
    <property type="term" value="F:RNA polymerase II cis-regulatory region sequence-specific DNA binding"/>
    <property type="evidence" value="ECO:0007669"/>
    <property type="project" value="InterPro"/>
</dbReference>
<keyword evidence="5" id="KW-0862">Zinc</keyword>
<dbReference type="KEGG" id="pbl:PAAG_00453"/>
<dbReference type="GO" id="GO:0000981">
    <property type="term" value="F:DNA-binding transcription factor activity, RNA polymerase II-specific"/>
    <property type="evidence" value="ECO:0007669"/>
    <property type="project" value="InterPro"/>
</dbReference>
<accession>C1GPK8</accession>
<evidence type="ECO:0000256" key="2">
    <source>
        <dbReference type="ARBA" id="ARBA00022723"/>
    </source>
</evidence>
<dbReference type="OrthoDB" id="654211at2759"/>
<reference evidence="9 10" key="1">
    <citation type="journal article" date="2011" name="PLoS Genet.">
        <title>Comparative genomic analysis of human fungal pathogens causing paracoccidioidomycosis.</title>
        <authorList>
            <person name="Desjardins C.A."/>
            <person name="Champion M.D."/>
            <person name="Holder J.W."/>
            <person name="Muszewska A."/>
            <person name="Goldberg J."/>
            <person name="Bailao A.M."/>
            <person name="Brigido M.M."/>
            <person name="Ferreira M.E."/>
            <person name="Garcia A.M."/>
            <person name="Grynberg M."/>
            <person name="Gujja S."/>
            <person name="Heiman D.I."/>
            <person name="Henn M.R."/>
            <person name="Kodira C.D."/>
            <person name="Leon-Narvaez H."/>
            <person name="Longo L.V."/>
            <person name="Ma L.J."/>
            <person name="Malavazi I."/>
            <person name="Matsuo A.L."/>
            <person name="Morais F.V."/>
            <person name="Pereira M."/>
            <person name="Rodriguez-Brito S."/>
            <person name="Sakthikumar S."/>
            <person name="Salem-Izacc S.M."/>
            <person name="Sykes S.M."/>
            <person name="Teixeira M.M."/>
            <person name="Vallejo M.C."/>
            <person name="Walter M.E."/>
            <person name="Yandava C."/>
            <person name="Young S."/>
            <person name="Zeng Q."/>
            <person name="Zucker J."/>
            <person name="Felipe M.S."/>
            <person name="Goldman G.H."/>
            <person name="Haas B.J."/>
            <person name="McEwen J.G."/>
            <person name="Nino-Vega G."/>
            <person name="Puccia R."/>
            <person name="San-Blas G."/>
            <person name="Soares C.M."/>
            <person name="Birren B.W."/>
            <person name="Cuomo C.A."/>
        </authorList>
    </citation>
    <scope>NUCLEOTIDE SEQUENCE [LARGE SCALE GENOMIC DNA]</scope>
    <source>
        <strain evidence="10">ATCC MYA-826 / Pb01</strain>
    </source>
</reference>
<evidence type="ECO:0000256" key="7">
    <source>
        <dbReference type="SAM" id="MobiDB-lite"/>
    </source>
</evidence>
<dbReference type="AlphaFoldDB" id="C1GPK8"/>
<gene>
    <name evidence="9" type="ORF">PAAG_00453</name>
</gene>
<feature type="region of interest" description="Disordered" evidence="7">
    <location>
        <begin position="289"/>
        <end position="355"/>
    </location>
</feature>
<dbReference type="Pfam" id="PF04082">
    <property type="entry name" value="Fungal_trans"/>
    <property type="match status" value="1"/>
</dbReference>